<dbReference type="Gene3D" id="2.10.25.10">
    <property type="entry name" value="Laminin"/>
    <property type="match status" value="3"/>
</dbReference>
<keyword evidence="11 16" id="KW-1133">Transmembrane helix</keyword>
<dbReference type="InterPro" id="IPR012896">
    <property type="entry name" value="Integrin_bsu_tail"/>
</dbReference>
<protein>
    <recommendedName>
        <fullName evidence="21">Integrin beta-1</fullName>
    </recommendedName>
</protein>
<name>A0A8K0G058_IGNLU</name>
<dbReference type="PANTHER" id="PTHR10082:SF60">
    <property type="entry name" value="INTEGRIN BETA-PS"/>
    <property type="match status" value="1"/>
</dbReference>
<evidence type="ECO:0000259" key="17">
    <source>
        <dbReference type="SMART" id="SM01241"/>
    </source>
</evidence>
<dbReference type="SMART" id="SM01241">
    <property type="entry name" value="Integrin_b_cyt"/>
    <property type="match status" value="1"/>
</dbReference>
<dbReference type="GO" id="GO:0005925">
    <property type="term" value="C:focal adhesion"/>
    <property type="evidence" value="ECO:0007669"/>
    <property type="project" value="TreeGrafter"/>
</dbReference>
<evidence type="ECO:0000256" key="11">
    <source>
        <dbReference type="ARBA" id="ARBA00022989"/>
    </source>
</evidence>
<comment type="similarity">
    <text evidence="2">Belongs to the integrin beta chain family.</text>
</comment>
<dbReference type="Proteomes" id="UP000801492">
    <property type="component" value="Unassembled WGS sequence"/>
</dbReference>
<dbReference type="InterPro" id="IPR040622">
    <property type="entry name" value="EGF_integrin_1"/>
</dbReference>
<dbReference type="Pfam" id="PF08725">
    <property type="entry name" value="Integrin_b_cyt"/>
    <property type="match status" value="1"/>
</dbReference>
<evidence type="ECO:0000256" key="5">
    <source>
        <dbReference type="ARBA" id="ARBA00022723"/>
    </source>
</evidence>
<dbReference type="EMBL" id="VTPC01085720">
    <property type="protein sequence ID" value="KAF2886980.1"/>
    <property type="molecule type" value="Genomic_DNA"/>
</dbReference>
<reference evidence="19" key="1">
    <citation type="submission" date="2019-08" db="EMBL/GenBank/DDBJ databases">
        <title>The genome of the North American firefly Photinus pyralis.</title>
        <authorList>
            <consortium name="Photinus pyralis genome working group"/>
            <person name="Fallon T.R."/>
            <person name="Sander Lower S.E."/>
            <person name="Weng J.-K."/>
        </authorList>
    </citation>
    <scope>NUCLEOTIDE SEQUENCE</scope>
    <source>
        <strain evidence="19">TRF0915ILg1</strain>
        <tissue evidence="19">Whole body</tissue>
    </source>
</reference>
<evidence type="ECO:0000313" key="19">
    <source>
        <dbReference type="EMBL" id="KAF2886980.1"/>
    </source>
</evidence>
<dbReference type="SUPFAM" id="SSF69687">
    <property type="entry name" value="Integrin beta tail domain"/>
    <property type="match status" value="1"/>
</dbReference>
<dbReference type="FunFam" id="2.10.25.10:FF:000304">
    <property type="entry name" value="Integrin beta"/>
    <property type="match status" value="1"/>
</dbReference>
<gene>
    <name evidence="19" type="ORF">ILUMI_19193</name>
</gene>
<evidence type="ECO:0000256" key="7">
    <source>
        <dbReference type="ARBA" id="ARBA00022737"/>
    </source>
</evidence>
<keyword evidence="14" id="KW-1015">Disulfide bond</keyword>
<evidence type="ECO:0000256" key="6">
    <source>
        <dbReference type="ARBA" id="ARBA00022729"/>
    </source>
</evidence>
<keyword evidence="20" id="KW-1185">Reference proteome</keyword>
<dbReference type="InterPro" id="IPR032695">
    <property type="entry name" value="Integrin_dom_sf"/>
</dbReference>
<dbReference type="OrthoDB" id="410592at2759"/>
<feature type="non-terminal residue" evidence="19">
    <location>
        <position position="1"/>
    </location>
</feature>
<accession>A0A8K0G058</accession>
<dbReference type="GO" id="GO:0009986">
    <property type="term" value="C:cell surface"/>
    <property type="evidence" value="ECO:0007669"/>
    <property type="project" value="TreeGrafter"/>
</dbReference>
<evidence type="ECO:0000256" key="9">
    <source>
        <dbReference type="ARBA" id="ARBA00022842"/>
    </source>
</evidence>
<evidence type="ECO:0000259" key="18">
    <source>
        <dbReference type="SMART" id="SM01242"/>
    </source>
</evidence>
<dbReference type="GO" id="GO:0007157">
    <property type="term" value="P:heterophilic cell-cell adhesion via plasma membrane cell adhesion molecules"/>
    <property type="evidence" value="ECO:0007669"/>
    <property type="project" value="UniProtKB-ARBA"/>
</dbReference>
<evidence type="ECO:0000313" key="20">
    <source>
        <dbReference type="Proteomes" id="UP000801492"/>
    </source>
</evidence>
<keyword evidence="8" id="KW-0106">Calcium</keyword>
<dbReference type="InterPro" id="IPR057073">
    <property type="entry name" value="EGF_integrin_2"/>
</dbReference>
<keyword evidence="15" id="KW-0325">Glycoprotein</keyword>
<organism evidence="19 20">
    <name type="scientific">Ignelater luminosus</name>
    <name type="common">Cucubano</name>
    <name type="synonym">Pyrophorus luminosus</name>
    <dbReference type="NCBI Taxonomy" id="2038154"/>
    <lineage>
        <taxon>Eukaryota</taxon>
        <taxon>Metazoa</taxon>
        <taxon>Ecdysozoa</taxon>
        <taxon>Arthropoda</taxon>
        <taxon>Hexapoda</taxon>
        <taxon>Insecta</taxon>
        <taxon>Pterygota</taxon>
        <taxon>Neoptera</taxon>
        <taxon>Endopterygota</taxon>
        <taxon>Coleoptera</taxon>
        <taxon>Polyphaga</taxon>
        <taxon>Elateriformia</taxon>
        <taxon>Elateroidea</taxon>
        <taxon>Elateridae</taxon>
        <taxon>Agrypninae</taxon>
        <taxon>Pyrophorini</taxon>
        <taxon>Ignelater</taxon>
    </lineage>
</organism>
<dbReference type="GO" id="GO:0007160">
    <property type="term" value="P:cell-matrix adhesion"/>
    <property type="evidence" value="ECO:0007669"/>
    <property type="project" value="TreeGrafter"/>
</dbReference>
<dbReference type="AlphaFoldDB" id="A0A8K0G058"/>
<evidence type="ECO:0000256" key="3">
    <source>
        <dbReference type="ARBA" id="ARBA00022536"/>
    </source>
</evidence>
<keyword evidence="12" id="KW-0401">Integrin</keyword>
<dbReference type="GO" id="GO:0008305">
    <property type="term" value="C:integrin complex"/>
    <property type="evidence" value="ECO:0007669"/>
    <property type="project" value="TreeGrafter"/>
</dbReference>
<dbReference type="Pfam" id="PF07965">
    <property type="entry name" value="Integrin_B_tail"/>
    <property type="match status" value="1"/>
</dbReference>
<keyword evidence="10" id="KW-0130">Cell adhesion</keyword>
<keyword evidence="4 16" id="KW-0812">Transmembrane</keyword>
<feature type="domain" description="Integrin beta subunit tail" evidence="18">
    <location>
        <begin position="266"/>
        <end position="351"/>
    </location>
</feature>
<evidence type="ECO:0000256" key="2">
    <source>
        <dbReference type="ARBA" id="ARBA00007449"/>
    </source>
</evidence>
<dbReference type="SUPFAM" id="SSF69179">
    <property type="entry name" value="Integrin domains"/>
    <property type="match status" value="1"/>
</dbReference>
<feature type="transmembrane region" description="Helical" evidence="16">
    <location>
        <begin position="363"/>
        <end position="386"/>
    </location>
</feature>
<evidence type="ECO:0000256" key="8">
    <source>
        <dbReference type="ARBA" id="ARBA00022837"/>
    </source>
</evidence>
<evidence type="ECO:0000256" key="13">
    <source>
        <dbReference type="ARBA" id="ARBA00023136"/>
    </source>
</evidence>
<dbReference type="PANTHER" id="PTHR10082">
    <property type="entry name" value="INTEGRIN BETA SUBUNIT"/>
    <property type="match status" value="1"/>
</dbReference>
<evidence type="ECO:0000256" key="4">
    <source>
        <dbReference type="ARBA" id="ARBA00022692"/>
    </source>
</evidence>
<dbReference type="InterPro" id="IPR036349">
    <property type="entry name" value="Integrin_bsu_tail_dom_sf"/>
</dbReference>
<dbReference type="SMART" id="SM01242">
    <property type="entry name" value="Integrin_B_tail"/>
    <property type="match status" value="1"/>
</dbReference>
<evidence type="ECO:0000256" key="10">
    <source>
        <dbReference type="ARBA" id="ARBA00022889"/>
    </source>
</evidence>
<keyword evidence="13 16" id="KW-0472">Membrane</keyword>
<evidence type="ECO:0000256" key="1">
    <source>
        <dbReference type="ARBA" id="ARBA00004479"/>
    </source>
</evidence>
<keyword evidence="9" id="KW-0460">Magnesium</keyword>
<dbReference type="FunFam" id="1.20.5.100:FF:000002">
    <property type="entry name" value="Integrin beta"/>
    <property type="match status" value="1"/>
</dbReference>
<comment type="subcellular location">
    <subcellularLocation>
        <location evidence="1">Membrane</location>
        <topology evidence="1">Single-pass type I membrane protein</topology>
    </subcellularLocation>
</comment>
<dbReference type="GO" id="GO:0046872">
    <property type="term" value="F:metal ion binding"/>
    <property type="evidence" value="ECO:0007669"/>
    <property type="project" value="UniProtKB-KW"/>
</dbReference>
<dbReference type="Pfam" id="PF18372">
    <property type="entry name" value="I-EGF_1"/>
    <property type="match status" value="1"/>
</dbReference>
<proteinExistence type="inferred from homology"/>
<keyword evidence="3" id="KW-0245">EGF-like domain</keyword>
<dbReference type="FunFam" id="2.10.25.10:FF:000036">
    <property type="entry name" value="Integrin beta"/>
    <property type="match status" value="1"/>
</dbReference>
<dbReference type="SUPFAM" id="SSF57196">
    <property type="entry name" value="EGF/Laminin"/>
    <property type="match status" value="1"/>
</dbReference>
<feature type="domain" description="Integrin beta subunit cytoplasmic" evidence="17">
    <location>
        <begin position="387"/>
        <end position="432"/>
    </location>
</feature>
<dbReference type="Pfam" id="PF23105">
    <property type="entry name" value="EGF_integrin"/>
    <property type="match status" value="2"/>
</dbReference>
<evidence type="ECO:0008006" key="21">
    <source>
        <dbReference type="Google" id="ProtNLM"/>
    </source>
</evidence>
<evidence type="ECO:0000256" key="12">
    <source>
        <dbReference type="ARBA" id="ARBA00023037"/>
    </source>
</evidence>
<dbReference type="Gene3D" id="1.20.5.100">
    <property type="entry name" value="Cytochrome c1, transmembrane anchor, C-terminal"/>
    <property type="match status" value="1"/>
</dbReference>
<dbReference type="PRINTS" id="PR01186">
    <property type="entry name" value="INTEGRINB"/>
</dbReference>
<sequence length="432" mass="47299">KIVDSVAITDNSGNEVEIKYSSNCPKPKENGCTNVHVGETISFTASIRPLKCRQSGSQIIKIKPEGIDESLEVELEVICDCPCERPGHPDFTQQSKECAGEGDLKCGVCNCYPGRFGRNCECDSSTSTTDDVSACKQNETDTEICSGAGSCKCGKCECIKRPSPQVIYGKFCQCDNYSCKRNSGQVCSGKDKGSCDCGKCKCLAGWTGEACECPDTNTTCIAAGSNEVCSSHGNCACGECQCNVVDGYRYSGKYCEECPSCPGQRCEELRNCVECQAYKTGIYKDECFIKCTAFTTEVVEKIDEENIEENVKICRSPDNSGCTIVFQYSYDEINELVVKAQKTKICSESVDVLEGDASLHNSFVTALVLGVIGSIVLAGIVLLIIWKILTSIHDRREYAKFENERASAKWHRGDNPLYKKATSEFKNPLYKQ</sequence>
<dbReference type="Gene3D" id="4.10.1240.30">
    <property type="match status" value="1"/>
</dbReference>
<dbReference type="Gene3D" id="2.60.40.1510">
    <property type="entry name" value="ntegrin, alpha v. Chain A, domain 3"/>
    <property type="match status" value="1"/>
</dbReference>
<dbReference type="InterPro" id="IPR014836">
    <property type="entry name" value="Integrin_bsu_cyt_dom"/>
</dbReference>
<dbReference type="GO" id="GO:0005178">
    <property type="term" value="F:integrin binding"/>
    <property type="evidence" value="ECO:0007669"/>
    <property type="project" value="TreeGrafter"/>
</dbReference>
<keyword evidence="6" id="KW-0732">Signal</keyword>
<keyword evidence="7" id="KW-0677">Repeat</keyword>
<dbReference type="InterPro" id="IPR015812">
    <property type="entry name" value="Integrin_bsu"/>
</dbReference>
<dbReference type="GO" id="GO:0033627">
    <property type="term" value="P:cell adhesion mediated by integrin"/>
    <property type="evidence" value="ECO:0007669"/>
    <property type="project" value="TreeGrafter"/>
</dbReference>
<comment type="caution">
    <text evidence="19">The sequence shown here is derived from an EMBL/GenBank/DDBJ whole genome shotgun (WGS) entry which is preliminary data.</text>
</comment>
<keyword evidence="5" id="KW-0479">Metal-binding</keyword>
<evidence type="ECO:0000256" key="15">
    <source>
        <dbReference type="ARBA" id="ARBA00023180"/>
    </source>
</evidence>
<dbReference type="PROSITE" id="PS52047">
    <property type="entry name" value="I_EGF_2"/>
    <property type="match status" value="1"/>
</dbReference>
<dbReference type="GO" id="GO:0016477">
    <property type="term" value="P:cell migration"/>
    <property type="evidence" value="ECO:0007669"/>
    <property type="project" value="TreeGrafter"/>
</dbReference>
<dbReference type="GO" id="GO:0007229">
    <property type="term" value="P:integrin-mediated signaling pathway"/>
    <property type="evidence" value="ECO:0007669"/>
    <property type="project" value="UniProtKB-KW"/>
</dbReference>
<evidence type="ECO:0000256" key="16">
    <source>
        <dbReference type="SAM" id="Phobius"/>
    </source>
</evidence>
<evidence type="ECO:0000256" key="14">
    <source>
        <dbReference type="ARBA" id="ARBA00023157"/>
    </source>
</evidence>